<organism evidence="3 4">
    <name type="scientific">Sedimentibacter acidaminivorans</name>
    <dbReference type="NCBI Taxonomy" id="913099"/>
    <lineage>
        <taxon>Bacteria</taxon>
        <taxon>Bacillati</taxon>
        <taxon>Bacillota</taxon>
        <taxon>Tissierellia</taxon>
        <taxon>Sedimentibacter</taxon>
    </lineage>
</organism>
<evidence type="ECO:0000313" key="3">
    <source>
        <dbReference type="EMBL" id="MBP1926011.1"/>
    </source>
</evidence>
<proteinExistence type="inferred from homology"/>
<protein>
    <submittedName>
        <fullName evidence="3">PhzF family phenazine biosynthesis protein</fullName>
    </submittedName>
</protein>
<evidence type="ECO:0000313" key="4">
    <source>
        <dbReference type="Proteomes" id="UP001519342"/>
    </source>
</evidence>
<sequence length="301" mass="33026">MKMKFYIVDAFTDVLFGGNPAGVVIIDEGSDFPDDKIMRKTAAELRYSETAFIKQIGEKDFNIRYFTPASEVDLCGHATIGSFCALADLGLVECGCSYINSTKAGRLNIEVLKNSILMDMGLPENINKISDSKDLDELYSIMGLSYEKQGEILTGEKLDFNLLPEMISTGLPDIMMPVKNEGELAKINPEFEALSKLSEKYKVVGVHAFTVNTKDGAVHCRNFAPLYDIDEEAATGTSNGALTFYLYKNGLLNEGTDNIFIQGEAMNRPSRIMSKLSFIDGNVKIQVGGMASILACGEIRL</sequence>
<reference evidence="3 4" key="1">
    <citation type="submission" date="2021-03" db="EMBL/GenBank/DDBJ databases">
        <title>Genomic Encyclopedia of Type Strains, Phase IV (KMG-IV): sequencing the most valuable type-strain genomes for metagenomic binning, comparative biology and taxonomic classification.</title>
        <authorList>
            <person name="Goeker M."/>
        </authorList>
    </citation>
    <scope>NUCLEOTIDE SEQUENCE [LARGE SCALE GENOMIC DNA]</scope>
    <source>
        <strain evidence="3 4">DSM 24004</strain>
    </source>
</reference>
<dbReference type="PIRSF" id="PIRSF016184">
    <property type="entry name" value="PhzC_PhzF"/>
    <property type="match status" value="1"/>
</dbReference>
<keyword evidence="2" id="KW-0413">Isomerase</keyword>
<dbReference type="Pfam" id="PF02567">
    <property type="entry name" value="PhzC-PhzF"/>
    <property type="match status" value="1"/>
</dbReference>
<name>A0ABS4GE87_9FIRM</name>
<evidence type="ECO:0000256" key="2">
    <source>
        <dbReference type="ARBA" id="ARBA00023235"/>
    </source>
</evidence>
<dbReference type="Gene3D" id="3.10.310.10">
    <property type="entry name" value="Diaminopimelate Epimerase, Chain A, domain 1"/>
    <property type="match status" value="2"/>
</dbReference>
<dbReference type="Proteomes" id="UP001519342">
    <property type="component" value="Unassembled WGS sequence"/>
</dbReference>
<evidence type="ECO:0000256" key="1">
    <source>
        <dbReference type="ARBA" id="ARBA00008270"/>
    </source>
</evidence>
<dbReference type="EMBL" id="JAGGKS010000005">
    <property type="protein sequence ID" value="MBP1926011.1"/>
    <property type="molecule type" value="Genomic_DNA"/>
</dbReference>
<dbReference type="PANTHER" id="PTHR13774">
    <property type="entry name" value="PHENAZINE BIOSYNTHESIS PROTEIN"/>
    <property type="match status" value="1"/>
</dbReference>
<dbReference type="PANTHER" id="PTHR13774:SF39">
    <property type="entry name" value="BIOSYNTHESIS PROTEIN, PUTATIVE-RELATED"/>
    <property type="match status" value="1"/>
</dbReference>
<dbReference type="SUPFAM" id="SSF54506">
    <property type="entry name" value="Diaminopimelate epimerase-like"/>
    <property type="match status" value="1"/>
</dbReference>
<dbReference type="NCBIfam" id="TIGR00654">
    <property type="entry name" value="PhzF_family"/>
    <property type="match status" value="1"/>
</dbReference>
<gene>
    <name evidence="3" type="ORF">J2Z76_001875</name>
</gene>
<accession>A0ABS4GE87</accession>
<dbReference type="InterPro" id="IPR003719">
    <property type="entry name" value="Phenazine_PhzF-like"/>
</dbReference>
<comment type="caution">
    <text evidence="3">The sequence shown here is derived from an EMBL/GenBank/DDBJ whole genome shotgun (WGS) entry which is preliminary data.</text>
</comment>
<keyword evidence="4" id="KW-1185">Reference proteome</keyword>
<comment type="similarity">
    <text evidence="1">Belongs to the PhzF family.</text>
</comment>